<sequence length="180" mass="19836">MKKIYTHGFTVIEALVAIGILTVAISGAFAAASLSLNRSTYTKEQVTAFYLAQEGMEAIRWKRDTNAIAGNDWMEGIGEVGDPCLTPNVCYVDTIPLSMNFVSCGTSWGACPLIRLDSPYLYSYTAGTPTIFRREIQITPLTSVPYIADGNVVQVEVRVTWTHEGDDKAFIAKGLLYNWH</sequence>
<accession>A0A2H0QX59</accession>
<dbReference type="Proteomes" id="UP000231333">
    <property type="component" value="Unassembled WGS sequence"/>
</dbReference>
<protein>
    <recommendedName>
        <fullName evidence="3">Type II secretion system protein GspI C-terminal domain-containing protein</fullName>
    </recommendedName>
</protein>
<comment type="caution">
    <text evidence="1">The sequence shown here is derived from an EMBL/GenBank/DDBJ whole genome shotgun (WGS) entry which is preliminary data.</text>
</comment>
<dbReference type="EMBL" id="PCXL01000006">
    <property type="protein sequence ID" value="PIR38847.1"/>
    <property type="molecule type" value="Genomic_DNA"/>
</dbReference>
<evidence type="ECO:0008006" key="3">
    <source>
        <dbReference type="Google" id="ProtNLM"/>
    </source>
</evidence>
<name>A0A2H0QX59_9BACT</name>
<dbReference type="AlphaFoldDB" id="A0A2H0QX59"/>
<reference evidence="1 2" key="1">
    <citation type="submission" date="2017-09" db="EMBL/GenBank/DDBJ databases">
        <title>Depth-based differentiation of microbial function through sediment-hosted aquifers and enrichment of novel symbionts in the deep terrestrial subsurface.</title>
        <authorList>
            <person name="Probst A.J."/>
            <person name="Ladd B."/>
            <person name="Jarett J.K."/>
            <person name="Geller-Mcgrath D.E."/>
            <person name="Sieber C.M."/>
            <person name="Emerson J.B."/>
            <person name="Anantharaman K."/>
            <person name="Thomas B.C."/>
            <person name="Malmstrom R."/>
            <person name="Stieglmeier M."/>
            <person name="Klingl A."/>
            <person name="Woyke T."/>
            <person name="Ryan C.M."/>
            <person name="Banfield J.F."/>
        </authorList>
    </citation>
    <scope>NUCLEOTIDE SEQUENCE [LARGE SCALE GENOMIC DNA]</scope>
    <source>
        <strain evidence="1">CG10_big_fil_rev_8_21_14_0_10_42_12</strain>
    </source>
</reference>
<organism evidence="1 2">
    <name type="scientific">Candidatus Zambryskibacteria bacterium CG10_big_fil_rev_8_21_14_0_10_42_12</name>
    <dbReference type="NCBI Taxonomy" id="1975115"/>
    <lineage>
        <taxon>Bacteria</taxon>
        <taxon>Candidatus Zambryskiibacteriota</taxon>
    </lineage>
</organism>
<dbReference type="InterPro" id="IPR012902">
    <property type="entry name" value="N_methyl_site"/>
</dbReference>
<dbReference type="Pfam" id="PF07963">
    <property type="entry name" value="N_methyl"/>
    <property type="match status" value="1"/>
</dbReference>
<evidence type="ECO:0000313" key="1">
    <source>
        <dbReference type="EMBL" id="PIR38847.1"/>
    </source>
</evidence>
<proteinExistence type="predicted"/>
<evidence type="ECO:0000313" key="2">
    <source>
        <dbReference type="Proteomes" id="UP000231333"/>
    </source>
</evidence>
<gene>
    <name evidence="1" type="ORF">COV34_00195</name>
</gene>